<evidence type="ECO:0000256" key="2">
    <source>
        <dbReference type="SAM" id="SignalP"/>
    </source>
</evidence>
<evidence type="ECO:0000313" key="3">
    <source>
        <dbReference type="EMBL" id="GFH47008.1"/>
    </source>
</evidence>
<feature type="signal peptide" evidence="2">
    <location>
        <begin position="1"/>
        <end position="22"/>
    </location>
</feature>
<feature type="compositionally biased region" description="Acidic residues" evidence="1">
    <location>
        <begin position="521"/>
        <end position="540"/>
    </location>
</feature>
<feature type="compositionally biased region" description="Basic and acidic residues" evidence="1">
    <location>
        <begin position="460"/>
        <end position="470"/>
    </location>
</feature>
<comment type="caution">
    <text evidence="3">The sequence shown here is derived from an EMBL/GenBank/DDBJ whole genome shotgun (WGS) entry which is preliminary data.</text>
</comment>
<name>A0AAD3CK06_9STRA</name>
<evidence type="ECO:0000313" key="4">
    <source>
        <dbReference type="Proteomes" id="UP001054902"/>
    </source>
</evidence>
<evidence type="ECO:0000256" key="1">
    <source>
        <dbReference type="SAM" id="MobiDB-lite"/>
    </source>
</evidence>
<feature type="region of interest" description="Disordered" evidence="1">
    <location>
        <begin position="418"/>
        <end position="613"/>
    </location>
</feature>
<accession>A0AAD3CK06</accession>
<feature type="compositionally biased region" description="Acidic residues" evidence="1">
    <location>
        <begin position="186"/>
        <end position="198"/>
    </location>
</feature>
<dbReference type="EMBL" id="BLLK01000022">
    <property type="protein sequence ID" value="GFH47008.1"/>
    <property type="molecule type" value="Genomic_DNA"/>
</dbReference>
<feature type="compositionally biased region" description="Basic residues" evidence="1">
    <location>
        <begin position="481"/>
        <end position="494"/>
    </location>
</feature>
<feature type="compositionally biased region" description="Acidic residues" evidence="1">
    <location>
        <begin position="161"/>
        <end position="176"/>
    </location>
</feature>
<dbReference type="Proteomes" id="UP001054902">
    <property type="component" value="Unassembled WGS sequence"/>
</dbReference>
<feature type="compositionally biased region" description="Basic and acidic residues" evidence="1">
    <location>
        <begin position="102"/>
        <end position="118"/>
    </location>
</feature>
<feature type="compositionally biased region" description="Low complexity" evidence="1">
    <location>
        <begin position="580"/>
        <end position="590"/>
    </location>
</feature>
<gene>
    <name evidence="3" type="ORF">CTEN210_03483</name>
</gene>
<sequence length="613" mass="72116">MKFHRQSLLFLHFVGYLEQGEGWVCQTSLQRTTKSLPFPLRKHFFPTTIKASNDANDDQSINELYKTAMEEDEEWYNEFVRDVLGEDNLPSFDEPKTTSVEPKWRVASEPENETKLESTDNGVSISSEDKLEGDDEEKQSVVKDVAIDNELPNDIAHEEATIEEFDSDEDETDKEDLDSRSSTSIESEESEVDDEDSSLENNQIGEDVLVEYIDMFDNTQRVPMATLSSLGYKMEDVARLQAGVLELIIEDEMQVPKEGIPRRWMIESRSEREVKILKRRKAPQIESNDDDDDGDYERGTSRNDRNLRRGEDARRSSSRRSDRKGRRTSKNRGTKRRPERRDEGDDQFGETDTIWMDIPTFKQYLRREADLRLSILGPDWEDWVRGESDWRLNLYKKWLGVVENGFGDDLMEEISYAPESERLPRSPKRRKTSRDLDSPRERRTKSRSGNIESGRRRPPLSRERAVRRSDDDDQIGSQFRNVKKSSRNSRRVKRAQTSAADMDDTDYQETVQKGILKEQEEFSDDTSFEEESDFAFEEDESRAYSRSQRKGFDYYDNEESEMVDSQSQRRKKVPRDRARPSQSRQMSSRPQYEDGYRKQKKRRRMRYDDEEYF</sequence>
<keyword evidence="2" id="KW-0732">Signal</keyword>
<protein>
    <submittedName>
        <fullName evidence="3">Uncharacterized protein</fullName>
    </submittedName>
</protein>
<dbReference type="AlphaFoldDB" id="A0AAD3CK06"/>
<proteinExistence type="predicted"/>
<feature type="region of interest" description="Disordered" evidence="1">
    <location>
        <begin position="275"/>
        <end position="350"/>
    </location>
</feature>
<feature type="compositionally biased region" description="Basic residues" evidence="1">
    <location>
        <begin position="316"/>
        <end position="338"/>
    </location>
</feature>
<reference evidence="3 4" key="1">
    <citation type="journal article" date="2021" name="Sci. Rep.">
        <title>The genome of the diatom Chaetoceros tenuissimus carries an ancient integrated fragment of an extant virus.</title>
        <authorList>
            <person name="Hongo Y."/>
            <person name="Kimura K."/>
            <person name="Takaki Y."/>
            <person name="Yoshida Y."/>
            <person name="Baba S."/>
            <person name="Kobayashi G."/>
            <person name="Nagasaki K."/>
            <person name="Hano T."/>
            <person name="Tomaru Y."/>
        </authorList>
    </citation>
    <scope>NUCLEOTIDE SEQUENCE [LARGE SCALE GENOMIC DNA]</scope>
    <source>
        <strain evidence="3 4">NIES-3715</strain>
    </source>
</reference>
<feature type="region of interest" description="Disordered" evidence="1">
    <location>
        <begin position="87"/>
        <end position="202"/>
    </location>
</feature>
<organism evidence="3 4">
    <name type="scientific">Chaetoceros tenuissimus</name>
    <dbReference type="NCBI Taxonomy" id="426638"/>
    <lineage>
        <taxon>Eukaryota</taxon>
        <taxon>Sar</taxon>
        <taxon>Stramenopiles</taxon>
        <taxon>Ochrophyta</taxon>
        <taxon>Bacillariophyta</taxon>
        <taxon>Coscinodiscophyceae</taxon>
        <taxon>Chaetocerotophycidae</taxon>
        <taxon>Chaetocerotales</taxon>
        <taxon>Chaetocerotaceae</taxon>
        <taxon>Chaetoceros</taxon>
    </lineage>
</organism>
<keyword evidence="4" id="KW-1185">Reference proteome</keyword>
<feature type="chain" id="PRO_5041934146" evidence="2">
    <location>
        <begin position="23"/>
        <end position="613"/>
    </location>
</feature>
<feature type="compositionally biased region" description="Basic and acidic residues" evidence="1">
    <location>
        <begin position="296"/>
        <end position="315"/>
    </location>
</feature>